<comment type="caution">
    <text evidence="2">The sequence shown here is derived from an EMBL/GenBank/DDBJ whole genome shotgun (WGS) entry which is preliminary data.</text>
</comment>
<feature type="compositionally biased region" description="Low complexity" evidence="1">
    <location>
        <begin position="1"/>
        <end position="15"/>
    </location>
</feature>
<evidence type="ECO:0000313" key="2">
    <source>
        <dbReference type="EMBL" id="MCI46947.1"/>
    </source>
</evidence>
<evidence type="ECO:0000256" key="1">
    <source>
        <dbReference type="SAM" id="MobiDB-lite"/>
    </source>
</evidence>
<name>A0A392SEV3_9FABA</name>
<reference evidence="2 3" key="1">
    <citation type="journal article" date="2018" name="Front. Plant Sci.">
        <title>Red Clover (Trifolium pratense) and Zigzag Clover (T. medium) - A Picture of Genomic Similarities and Differences.</title>
        <authorList>
            <person name="Dluhosova J."/>
            <person name="Istvanek J."/>
            <person name="Nedelnik J."/>
            <person name="Repkova J."/>
        </authorList>
    </citation>
    <scope>NUCLEOTIDE SEQUENCE [LARGE SCALE GENOMIC DNA]</scope>
    <source>
        <strain evidence="3">cv. 10/8</strain>
        <tissue evidence="2">Leaf</tissue>
    </source>
</reference>
<accession>A0A392SEV3</accession>
<protein>
    <submittedName>
        <fullName evidence="2">Uncharacterized protein</fullName>
    </submittedName>
</protein>
<sequence>ATNTQVGVKKFFGGPPKKKEGKTNAVSDGASKRPPVHLPYLQYPYVAAVAQGKYQQPSYPMHPPQQPFVMPPQNQQTQQDRYQPMNQYGPRNTYEKKIVHFDRVPV</sequence>
<dbReference type="Proteomes" id="UP000265520">
    <property type="component" value="Unassembled WGS sequence"/>
</dbReference>
<dbReference type="AlphaFoldDB" id="A0A392SEV3"/>
<feature type="non-terminal residue" evidence="2">
    <location>
        <position position="106"/>
    </location>
</feature>
<feature type="compositionally biased region" description="Polar residues" evidence="1">
    <location>
        <begin position="72"/>
        <end position="90"/>
    </location>
</feature>
<evidence type="ECO:0000313" key="3">
    <source>
        <dbReference type="Proteomes" id="UP000265520"/>
    </source>
</evidence>
<feature type="non-terminal residue" evidence="2">
    <location>
        <position position="1"/>
    </location>
</feature>
<feature type="compositionally biased region" description="Pro residues" evidence="1">
    <location>
        <begin position="60"/>
        <end position="70"/>
    </location>
</feature>
<organism evidence="2 3">
    <name type="scientific">Trifolium medium</name>
    <dbReference type="NCBI Taxonomy" id="97028"/>
    <lineage>
        <taxon>Eukaryota</taxon>
        <taxon>Viridiplantae</taxon>
        <taxon>Streptophyta</taxon>
        <taxon>Embryophyta</taxon>
        <taxon>Tracheophyta</taxon>
        <taxon>Spermatophyta</taxon>
        <taxon>Magnoliopsida</taxon>
        <taxon>eudicotyledons</taxon>
        <taxon>Gunneridae</taxon>
        <taxon>Pentapetalae</taxon>
        <taxon>rosids</taxon>
        <taxon>fabids</taxon>
        <taxon>Fabales</taxon>
        <taxon>Fabaceae</taxon>
        <taxon>Papilionoideae</taxon>
        <taxon>50 kb inversion clade</taxon>
        <taxon>NPAAA clade</taxon>
        <taxon>Hologalegina</taxon>
        <taxon>IRL clade</taxon>
        <taxon>Trifolieae</taxon>
        <taxon>Trifolium</taxon>
    </lineage>
</organism>
<dbReference type="EMBL" id="LXQA010365028">
    <property type="protein sequence ID" value="MCI46947.1"/>
    <property type="molecule type" value="Genomic_DNA"/>
</dbReference>
<feature type="region of interest" description="Disordered" evidence="1">
    <location>
        <begin position="56"/>
        <end position="95"/>
    </location>
</feature>
<feature type="region of interest" description="Disordered" evidence="1">
    <location>
        <begin position="1"/>
        <end position="34"/>
    </location>
</feature>
<keyword evidence="3" id="KW-1185">Reference proteome</keyword>
<proteinExistence type="predicted"/>